<gene>
    <name evidence="2" type="ORF">RIMI_LOCUS13214603</name>
</gene>
<proteinExistence type="predicted"/>
<dbReference type="Proteomes" id="UP001176940">
    <property type="component" value="Unassembled WGS sequence"/>
</dbReference>
<evidence type="ECO:0000313" key="3">
    <source>
        <dbReference type="Proteomes" id="UP001176940"/>
    </source>
</evidence>
<protein>
    <recommendedName>
        <fullName evidence="1">DNA-dependent protein kinase catalytic subunit CC1/2 domain-containing protein</fullName>
    </recommendedName>
</protein>
<name>A0ABN9LVJ0_9NEOB</name>
<dbReference type="InterPro" id="IPR046803">
    <property type="entry name" value="DNAPKcs_CC1-2"/>
</dbReference>
<keyword evidence="3" id="KW-1185">Reference proteome</keyword>
<evidence type="ECO:0000313" key="2">
    <source>
        <dbReference type="EMBL" id="CAJ0950888.1"/>
    </source>
</evidence>
<comment type="caution">
    <text evidence="2">The sequence shown here is derived from an EMBL/GenBank/DDBJ whole genome shotgun (WGS) entry which is preliminary data.</text>
</comment>
<dbReference type="Pfam" id="PF20502">
    <property type="entry name" value="DNAPKcs_CC1-2"/>
    <property type="match status" value="1"/>
</dbReference>
<feature type="domain" description="DNA-dependent protein kinase catalytic subunit CC1/2" evidence="1">
    <location>
        <begin position="79"/>
        <end position="384"/>
    </location>
</feature>
<evidence type="ECO:0000259" key="1">
    <source>
        <dbReference type="Pfam" id="PF20502"/>
    </source>
</evidence>
<reference evidence="2" key="1">
    <citation type="submission" date="2023-07" db="EMBL/GenBank/DDBJ databases">
        <authorList>
            <person name="Stuckert A."/>
        </authorList>
    </citation>
    <scope>NUCLEOTIDE SEQUENCE</scope>
</reference>
<accession>A0ABN9LVJ0</accession>
<sequence>MDNAEPSWIQHGVDDILIPELFLDIYESCSLLLEFHGEFRQIQTFQESQSVLDRITNPRGIQICIEVCEGPQDFRRFHSSQKSSFLGALHYFISHLSMRDITAAQAGYSDGSFSPQEKEEYNYSKCTITVRIIEFVTMILDHCQQDLCKDLENELLNNSLWELTASTICNPSSIGFNTADVQVMKNLPDVCVQLLKVVAKSPYMGTLKMCLQTRITMERIENLCGVNLYDPDMRNDSIELGATLSACNQLYRAQLLNLTLQAQVTGLGFAVGSRLLSVVYKGIAAGSDQKSLPSLDISSRRLAEGILQLSFNFGGQCQELVSLLLNTVVLTVPLSGTAQRSLINFSHGEYFYNLFSETINKELLKNLDIVVPTLLKSSAENPKMRYIAEKPVH</sequence>
<dbReference type="EMBL" id="CAUEEQ010032417">
    <property type="protein sequence ID" value="CAJ0950888.1"/>
    <property type="molecule type" value="Genomic_DNA"/>
</dbReference>
<organism evidence="2 3">
    <name type="scientific">Ranitomeya imitator</name>
    <name type="common">mimic poison frog</name>
    <dbReference type="NCBI Taxonomy" id="111125"/>
    <lineage>
        <taxon>Eukaryota</taxon>
        <taxon>Metazoa</taxon>
        <taxon>Chordata</taxon>
        <taxon>Craniata</taxon>
        <taxon>Vertebrata</taxon>
        <taxon>Euteleostomi</taxon>
        <taxon>Amphibia</taxon>
        <taxon>Batrachia</taxon>
        <taxon>Anura</taxon>
        <taxon>Neobatrachia</taxon>
        <taxon>Hyloidea</taxon>
        <taxon>Dendrobatidae</taxon>
        <taxon>Dendrobatinae</taxon>
        <taxon>Ranitomeya</taxon>
    </lineage>
</organism>